<dbReference type="Pfam" id="PF24501">
    <property type="entry name" value="Ig_TMEM131L_5"/>
    <property type="match status" value="1"/>
</dbReference>
<organism evidence="14 15">
    <name type="scientific">Gallus gallus</name>
    <name type="common">Chicken</name>
    <dbReference type="NCBI Taxonomy" id="9031"/>
    <lineage>
        <taxon>Eukaryota</taxon>
        <taxon>Metazoa</taxon>
        <taxon>Chordata</taxon>
        <taxon>Craniata</taxon>
        <taxon>Vertebrata</taxon>
        <taxon>Euteleostomi</taxon>
        <taxon>Archelosauria</taxon>
        <taxon>Archosauria</taxon>
        <taxon>Dinosauria</taxon>
        <taxon>Saurischia</taxon>
        <taxon>Theropoda</taxon>
        <taxon>Coelurosauria</taxon>
        <taxon>Aves</taxon>
        <taxon>Neognathae</taxon>
        <taxon>Galloanserae</taxon>
        <taxon>Galliformes</taxon>
        <taxon>Phasianidae</taxon>
        <taxon>Phasianinae</taxon>
        <taxon>Gallus</taxon>
    </lineage>
</organism>
<comment type="subcellular location">
    <subcellularLocation>
        <location evidence="1">Membrane</location>
        <topology evidence="1">Single-pass type I membrane protein</topology>
    </subcellularLocation>
</comment>
<dbReference type="Ensembl" id="ENSGALT00010035380.1">
    <property type="protein sequence ID" value="ENSGALP00010020591.1"/>
    <property type="gene ID" value="ENSGALG00010014284.1"/>
</dbReference>
<keyword evidence="4 8" id="KW-0732">Signal</keyword>
<dbReference type="InterPro" id="IPR055436">
    <property type="entry name" value="Ig_TMEM131L_4"/>
</dbReference>
<protein>
    <submittedName>
        <fullName evidence="14">Transmembrane 131 like</fullName>
    </submittedName>
</protein>
<proteinExistence type="inferred from homology"/>
<dbReference type="InterPro" id="IPR045695">
    <property type="entry name" value="TMEM131-like_Ig_dom2"/>
</dbReference>
<reference evidence="14" key="2">
    <citation type="submission" date="2025-08" db="UniProtKB">
        <authorList>
            <consortium name="Ensembl"/>
        </authorList>
    </citation>
    <scope>IDENTIFICATION</scope>
    <source>
        <strain evidence="14">broiler</strain>
    </source>
</reference>
<keyword evidence="15" id="KW-1185">Reference proteome</keyword>
<dbReference type="PANTHER" id="PTHR22050">
    <property type="entry name" value="RW1 PROTEIN HOMOLOG"/>
    <property type="match status" value="1"/>
</dbReference>
<accession>A0A8V0YRC3</accession>
<gene>
    <name evidence="14" type="primary">TMEM131L</name>
</gene>
<dbReference type="Pfam" id="PF24499">
    <property type="entry name" value="Ig_TMEM131L_4"/>
    <property type="match status" value="1"/>
</dbReference>
<feature type="compositionally biased region" description="Polar residues" evidence="7">
    <location>
        <begin position="818"/>
        <end position="837"/>
    </location>
</feature>
<feature type="region of interest" description="Disordered" evidence="7">
    <location>
        <begin position="1050"/>
        <end position="1085"/>
    </location>
</feature>
<evidence type="ECO:0000259" key="11">
    <source>
        <dbReference type="Pfam" id="PF24498"/>
    </source>
</evidence>
<evidence type="ECO:0000259" key="9">
    <source>
        <dbReference type="Pfam" id="PF12371"/>
    </source>
</evidence>
<keyword evidence="5" id="KW-1133">Transmembrane helix</keyword>
<feature type="chain" id="PRO_5036501646" evidence="8">
    <location>
        <begin position="39"/>
        <end position="1370"/>
    </location>
</feature>
<feature type="domain" description="TMEM131L fourth Ig-like" evidence="12">
    <location>
        <begin position="469"/>
        <end position="590"/>
    </location>
</feature>
<feature type="domain" description="Transmembrane protein 131-like second Ig-like" evidence="10">
    <location>
        <begin position="187"/>
        <end position="226"/>
    </location>
</feature>
<keyword evidence="3" id="KW-0812">Transmembrane</keyword>
<name>A0A8V0YRC3_CHICK</name>
<evidence type="ECO:0000256" key="5">
    <source>
        <dbReference type="ARBA" id="ARBA00022989"/>
    </source>
</evidence>
<evidence type="ECO:0000313" key="15">
    <source>
        <dbReference type="Proteomes" id="UP000000539"/>
    </source>
</evidence>
<dbReference type="OrthoDB" id="168404at2759"/>
<evidence type="ECO:0000259" key="10">
    <source>
        <dbReference type="Pfam" id="PF19532"/>
    </source>
</evidence>
<feature type="domain" description="Transmembrane protein 131-like N-terminal" evidence="9">
    <location>
        <begin position="87"/>
        <end position="169"/>
    </location>
</feature>
<dbReference type="Pfam" id="PF24498">
    <property type="entry name" value="Ig_TMEM131L_3"/>
    <property type="match status" value="1"/>
</dbReference>
<dbReference type="InterPro" id="IPR022113">
    <property type="entry name" value="TMEM131L_N"/>
</dbReference>
<dbReference type="InterPro" id="IPR055435">
    <property type="entry name" value="Ig_TMEM131L_3"/>
</dbReference>
<evidence type="ECO:0000256" key="1">
    <source>
        <dbReference type="ARBA" id="ARBA00004479"/>
    </source>
</evidence>
<evidence type="ECO:0000256" key="3">
    <source>
        <dbReference type="ARBA" id="ARBA00022692"/>
    </source>
</evidence>
<keyword evidence="6" id="KW-0472">Membrane</keyword>
<dbReference type="Proteomes" id="UP000000539">
    <property type="component" value="Chromosome 4"/>
</dbReference>
<evidence type="ECO:0000259" key="13">
    <source>
        <dbReference type="Pfam" id="PF24501"/>
    </source>
</evidence>
<dbReference type="GeneTree" id="ENSGT00530000063614"/>
<evidence type="ECO:0000256" key="2">
    <source>
        <dbReference type="ARBA" id="ARBA00006682"/>
    </source>
</evidence>
<dbReference type="GO" id="GO:0016020">
    <property type="term" value="C:membrane"/>
    <property type="evidence" value="ECO:0007669"/>
    <property type="project" value="UniProtKB-SubCell"/>
</dbReference>
<reference evidence="14" key="3">
    <citation type="submission" date="2025-09" db="UniProtKB">
        <authorList>
            <consortium name="Ensembl"/>
        </authorList>
    </citation>
    <scope>IDENTIFICATION</scope>
    <source>
        <strain evidence="14">broiler</strain>
    </source>
</reference>
<evidence type="ECO:0000256" key="6">
    <source>
        <dbReference type="ARBA" id="ARBA00023136"/>
    </source>
</evidence>
<evidence type="ECO:0000256" key="4">
    <source>
        <dbReference type="ARBA" id="ARBA00022729"/>
    </source>
</evidence>
<evidence type="ECO:0000256" key="7">
    <source>
        <dbReference type="SAM" id="MobiDB-lite"/>
    </source>
</evidence>
<evidence type="ECO:0000313" key="14">
    <source>
        <dbReference type="Ensembl" id="ENSGALP00010020591.1"/>
    </source>
</evidence>
<dbReference type="InterPro" id="IPR039877">
    <property type="entry name" value="TMEM131-like"/>
</dbReference>
<sequence length="1370" mass="154492">MAGLCYPQQGGYCRAAAAMNLLLGVFHVLLPCFRPGEAQGQAIEPIPGVVELWQAEEGELLLPAQVRGFLSSFFSFSAKMLPNGKVLHFHPSVLHFGILLGLPRAKMLHAYNPSRDREVVVNSVFTSSRQFHVSPVHSQVIPAIGKISFRVLFLPTEEGNIESSLFINTSSHGVLSYQVTSLIFHLSVFHFLFLQAETMNTSLLRVHLECSLPSEAYQQVKVCFITVFYLFKLSYFKASLEGYFPEDNCSCIYFYSVFTCRYFDVNPSAAMFHIEPHHNISGFWSVWFTNNFEFSIELNEVYVSRETKNILKILNFAEPLTLSPGCWNVFSLKLDVKNNVTNVLSSICLATSVGVMIEIPLQIYSTVSKQADLHFEVIAHCDVHCYLGKSDSANLLWQRSLSLDRSAWDVDSELARELYERWQKIRRGEACSRRSILGSTCLIHQKQPEEEVSFAFFLPRLTAEPSLTLSFNATAVKSSMVKYFKLRNPSSFPVALQLLPLSYYPDPQASLSLLSKWFGINVEAINFTTTEFRLMDEYSHRLLRLNLQPLETREVGVIFTPVDYKRVASIILIRNNLTVLDVVNVEGYGARELLKVGGRLPGAGGSLRFKVPEATLMDCRRQLKDSKQIVSITKNFKVENIGPLPITISSMKINGYSCQGYGFEVLDCQEFFLAQNSSREISIVFTPDFTSSWVIRELTLVTAADLEFHFTLNVTLPHHLLPLCADVVPGPSWEESFWRLTVLFVSLSLLGVILIAFQQAQYILAEFMKSRQRPNPSSSLQQNSNSVDVISSDSYNCKTFMDSYSSSDKGKGKGFLSVGTSSRSQNAAKRSPATYSHSQKKHKCSVYYSKQKPNAVAGSAIATTDEKQNQIVENQISAPKEDICANVVSENWVTLKYANGISVNKNLTLRENFLGKEESALKNTVLIKSSSSECSLKEDLQTCMFPRETNLKASENVAEVKEQEFCPVKMSKKLPESHLSRSSPQQQLELQEISRKNSGNNQQALLRNETEDCESLKKQINIKPSTEKKINKGRKEETLCCTKEEITSSEQEDAFRKKKPQEKKEGNVPNMNWNRNRTSRKNKKKNVNISTRYVLPHQVMKKSRIAVIFPQGFVEFCISFFSLGENISQNDFPSETPITLNLSHNISSFLFCMSFSFPCLGLYPAGDLWPPQPVCLTNSLNYNLENNLPCMIQETPPIHNSFIDWNATCDSQFSNVYCPFEMNEYGAIPEENMNYSNGFPGTAAMQNTAFIDQSCTSTWNAPHNMPPTWEPASYVNSTPYLSNTRSLSPMSGLFGSIWAPQSDVYESCCPVSATTQHSTHVENQAVMCKQEYYPRFNPFRAYMNLDIWTTAANRNPNFPLSRDSGYCGNV</sequence>
<comment type="similarity">
    <text evidence="2">Belongs to the TMEM131 family.</text>
</comment>
<dbReference type="PANTHER" id="PTHR22050:SF2">
    <property type="entry name" value="TRANSMEMBRANE PROTEIN 131-LIKE"/>
    <property type="match status" value="1"/>
</dbReference>
<feature type="domain" description="TMEM131L fifth Ig-like" evidence="13">
    <location>
        <begin position="640"/>
        <end position="704"/>
    </location>
</feature>
<dbReference type="InterPro" id="IPR055437">
    <property type="entry name" value="TMEM131L_Ig_5"/>
</dbReference>
<feature type="domain" description="TMEM131L third Ig-like" evidence="11">
    <location>
        <begin position="267"/>
        <end position="365"/>
    </location>
</feature>
<evidence type="ECO:0000256" key="8">
    <source>
        <dbReference type="SAM" id="SignalP"/>
    </source>
</evidence>
<evidence type="ECO:0000259" key="12">
    <source>
        <dbReference type="Pfam" id="PF24499"/>
    </source>
</evidence>
<feature type="signal peptide" evidence="8">
    <location>
        <begin position="1"/>
        <end position="38"/>
    </location>
</feature>
<dbReference type="Pfam" id="PF19532">
    <property type="entry name" value="Ig_TMEM131L_2nd"/>
    <property type="match status" value="1"/>
</dbReference>
<dbReference type="Pfam" id="PF12371">
    <property type="entry name" value="TMEM131_like_N"/>
    <property type="match status" value="1"/>
</dbReference>
<reference evidence="14" key="1">
    <citation type="submission" date="2020-11" db="EMBL/GenBank/DDBJ databases">
        <title>Gallus gallus (Chicken) genome, bGalGal1, GRCg7b, maternal haplotype autosomes + Z &amp; W.</title>
        <authorList>
            <person name="Warren W."/>
            <person name="Formenti G."/>
            <person name="Fedrigo O."/>
            <person name="Haase B."/>
            <person name="Mountcastle J."/>
            <person name="Balacco J."/>
            <person name="Tracey A."/>
            <person name="Schneider V."/>
            <person name="Okimoto R."/>
            <person name="Cheng H."/>
            <person name="Hawken R."/>
            <person name="Howe K."/>
            <person name="Jarvis E.D."/>
        </authorList>
    </citation>
    <scope>NUCLEOTIDE SEQUENCE [LARGE SCALE GENOMIC DNA]</scope>
    <source>
        <strain evidence="14">Broiler</strain>
    </source>
</reference>
<feature type="region of interest" description="Disordered" evidence="7">
    <location>
        <begin position="804"/>
        <end position="838"/>
    </location>
</feature>